<evidence type="ECO:0000256" key="2">
    <source>
        <dbReference type="ARBA" id="ARBA00023002"/>
    </source>
</evidence>
<comment type="caution">
    <text evidence="7">The sequence shown here is derived from an EMBL/GenBank/DDBJ whole genome shotgun (WGS) entry which is preliminary data.</text>
</comment>
<dbReference type="PANTHER" id="PTHR43761:SF1">
    <property type="entry name" value="D-ISOMER SPECIFIC 2-HYDROXYACID DEHYDROGENASE CATALYTIC DOMAIN-CONTAINING PROTEIN-RELATED"/>
    <property type="match status" value="1"/>
</dbReference>
<name>A0ABT3YC46_9HYPH</name>
<accession>A0ABT3YC46</accession>
<dbReference type="Pfam" id="PF02826">
    <property type="entry name" value="2-Hacid_dh_C"/>
    <property type="match status" value="1"/>
</dbReference>
<evidence type="ECO:0000256" key="1">
    <source>
        <dbReference type="ARBA" id="ARBA00005854"/>
    </source>
</evidence>
<keyword evidence="8" id="KW-1185">Reference proteome</keyword>
<dbReference type="EMBL" id="JAOVZQ010000001">
    <property type="protein sequence ID" value="MCY0093448.1"/>
    <property type="molecule type" value="Genomic_DNA"/>
</dbReference>
<dbReference type="Gene3D" id="3.40.50.720">
    <property type="entry name" value="NAD(P)-binding Rossmann-like Domain"/>
    <property type="match status" value="2"/>
</dbReference>
<dbReference type="RefSeq" id="WP_267611403.1">
    <property type="nucleotide sequence ID" value="NZ_JAOVZQ010000001.1"/>
</dbReference>
<comment type="similarity">
    <text evidence="1 4">Belongs to the D-isomer specific 2-hydroxyacid dehydrogenase family.</text>
</comment>
<evidence type="ECO:0000313" key="8">
    <source>
        <dbReference type="Proteomes" id="UP001081283"/>
    </source>
</evidence>
<keyword evidence="2 4" id="KW-0560">Oxidoreductase</keyword>
<evidence type="ECO:0000256" key="3">
    <source>
        <dbReference type="ARBA" id="ARBA00023027"/>
    </source>
</evidence>
<dbReference type="InterPro" id="IPR036291">
    <property type="entry name" value="NAD(P)-bd_dom_sf"/>
</dbReference>
<gene>
    <name evidence="7" type="ORF">OEG82_05355</name>
</gene>
<evidence type="ECO:0000256" key="4">
    <source>
        <dbReference type="RuleBase" id="RU003719"/>
    </source>
</evidence>
<reference evidence="7" key="1">
    <citation type="submission" date="2022-10" db="EMBL/GenBank/DDBJ databases">
        <title>Hoeflea sp. J2-29, isolated from marine algae.</title>
        <authorList>
            <person name="Kristyanto S."/>
            <person name="Kim J.M."/>
            <person name="Jeon C.O."/>
        </authorList>
    </citation>
    <scope>NUCLEOTIDE SEQUENCE</scope>
    <source>
        <strain evidence="7">J2-29</strain>
    </source>
</reference>
<dbReference type="InterPro" id="IPR006139">
    <property type="entry name" value="D-isomer_2_OHA_DH_cat_dom"/>
</dbReference>
<dbReference type="Proteomes" id="UP001081283">
    <property type="component" value="Unassembled WGS sequence"/>
</dbReference>
<evidence type="ECO:0000259" key="6">
    <source>
        <dbReference type="Pfam" id="PF02826"/>
    </source>
</evidence>
<proteinExistence type="inferred from homology"/>
<evidence type="ECO:0000313" key="7">
    <source>
        <dbReference type="EMBL" id="MCY0093448.1"/>
    </source>
</evidence>
<feature type="domain" description="D-isomer specific 2-hydroxyacid dehydrogenase NAD-binding" evidence="6">
    <location>
        <begin position="139"/>
        <end position="318"/>
    </location>
</feature>
<dbReference type="SUPFAM" id="SSF52283">
    <property type="entry name" value="Formate/glycerate dehydrogenase catalytic domain-like"/>
    <property type="match status" value="1"/>
</dbReference>
<keyword evidence="3" id="KW-0520">NAD</keyword>
<dbReference type="InterPro" id="IPR050418">
    <property type="entry name" value="D-iso_2-hydroxyacid_DH_PdxB"/>
</dbReference>
<dbReference type="CDD" id="cd12171">
    <property type="entry name" value="2-Hacid_dh_10"/>
    <property type="match status" value="1"/>
</dbReference>
<dbReference type="PROSITE" id="PS00671">
    <property type="entry name" value="D_2_HYDROXYACID_DH_3"/>
    <property type="match status" value="1"/>
</dbReference>
<dbReference type="InterPro" id="IPR006140">
    <property type="entry name" value="D-isomer_DH_NAD-bd"/>
</dbReference>
<dbReference type="InterPro" id="IPR029753">
    <property type="entry name" value="D-isomer_DH_CS"/>
</dbReference>
<protein>
    <submittedName>
        <fullName evidence="7">2-hydroxyacid dehydrogenase</fullName>
    </submittedName>
</protein>
<feature type="domain" description="D-isomer specific 2-hydroxyacid dehydrogenase catalytic" evidence="5">
    <location>
        <begin position="67"/>
        <end position="348"/>
    </location>
</feature>
<evidence type="ECO:0000259" key="5">
    <source>
        <dbReference type="Pfam" id="PF00389"/>
    </source>
</evidence>
<dbReference type="PANTHER" id="PTHR43761">
    <property type="entry name" value="D-ISOMER SPECIFIC 2-HYDROXYACID DEHYDROGENASE FAMILY PROTEIN (AFU_ORTHOLOGUE AFUA_1G13630)"/>
    <property type="match status" value="1"/>
</dbReference>
<dbReference type="SUPFAM" id="SSF51735">
    <property type="entry name" value="NAD(P)-binding Rossmann-fold domains"/>
    <property type="match status" value="1"/>
</dbReference>
<sequence length="350" mass="37770">MAYNAPLKVGIIGDGFMNPGFFRKAFAEKLAHGDVSYKELELGWPLTVKSTKKDPVLPIGEFVGRPEDYFEFLSDIDVLVTHLAPITAESLEHAPGLKIIAVSRGGPINIDRAAAAERGVAVVNTPGRNASAVAEFTIASLLAETRNIVRGHLNVMQGEFKRDFYHIDHVGPELCELTVGIVGYGDIGMRVARLAAAFGSKVIISDPFKQLTDADHALGITKVELGELISTADVVTLHPRVTPETRGMIGRAQIERMKKGAYIVNTTRGEVLDYDALYDALKSGHLSGAALDTFDPEPPPADWPLLRLPNVTLSPHIAGASRYSVTKAAVMIAEDVSRILDGQPPLHPAR</sequence>
<organism evidence="7 8">
    <name type="scientific">Hoeflea ulvae</name>
    <dbReference type="NCBI Taxonomy" id="2983764"/>
    <lineage>
        <taxon>Bacteria</taxon>
        <taxon>Pseudomonadati</taxon>
        <taxon>Pseudomonadota</taxon>
        <taxon>Alphaproteobacteria</taxon>
        <taxon>Hyphomicrobiales</taxon>
        <taxon>Rhizobiaceae</taxon>
        <taxon>Hoeflea</taxon>
    </lineage>
</organism>
<dbReference type="Pfam" id="PF00389">
    <property type="entry name" value="2-Hacid_dh"/>
    <property type="match status" value="1"/>
</dbReference>